<dbReference type="Proteomes" id="UP000054544">
    <property type="component" value="Unassembled WGS sequence"/>
</dbReference>
<evidence type="ECO:0000313" key="2">
    <source>
        <dbReference type="EMBL" id="KJK78587.1"/>
    </source>
</evidence>
<proteinExistence type="predicted"/>
<keyword evidence="3" id="KW-1185">Reference proteome</keyword>
<sequence>MDLTQCLGPPATDTDELRPQLRKFLARFQEIQSRIHDIQSAVSEVQSNTQNLLVDVQQFLSHDNTKSDDTIPTSKTCVPRAKERLSFRNAELPSKNAVFLAECPHPDCANKIKTQFSRRKNLKRHYMSHLTINEPCLFCKHEITDVLLYVTHFNTCSTRKKQEKDGVLHTGLGIEANLKREKFLKMADNQLDRHLFESGMVAFRASARTKRRRNVNGVTEESRKERVIAQPETDVPVEQINAYLPSNEQGIICTQTTIEEGHEARPGSPGVQQLSLTTERSERHPLSEFTAISQTTWNDTSGLNCHDYNGALPLRAPFGASYTMDDPYGDISFPLRAPFGASYTMDDPYHEETTTSAQPQTTSKPFHDALALDAFVGPYQTNKATFPVQTPCSDSYGMNEPLDQFRLAPALYADSSTTA</sequence>
<gene>
    <name evidence="2" type="ORF">H634G_05962</name>
</gene>
<dbReference type="STRING" id="1291518.A0A0D9NX94"/>
<dbReference type="EMBL" id="KE384733">
    <property type="protein sequence ID" value="KJK78587.1"/>
    <property type="molecule type" value="Genomic_DNA"/>
</dbReference>
<protein>
    <submittedName>
        <fullName evidence="2">Uncharacterized protein</fullName>
    </submittedName>
</protein>
<accession>A0A0D9NX94</accession>
<evidence type="ECO:0000313" key="3">
    <source>
        <dbReference type="Proteomes" id="UP000054544"/>
    </source>
</evidence>
<reference evidence="3" key="1">
    <citation type="journal article" date="2014" name="BMC Genomics">
        <title>The genome sequence of the biocontrol fungus Metarhizium anisopliae and comparative genomics of Metarhizium species.</title>
        <authorList>
            <person name="Pattemore J.A."/>
            <person name="Hane J.K."/>
            <person name="Williams A.H."/>
            <person name="Wilson B.A."/>
            <person name="Stodart B.J."/>
            <person name="Ash G.J."/>
        </authorList>
    </citation>
    <scope>NUCLEOTIDE SEQUENCE [LARGE SCALE GENOMIC DNA]</scope>
    <source>
        <strain evidence="3">BRIP 53293</strain>
    </source>
</reference>
<dbReference type="AlphaFoldDB" id="A0A0D9NX94"/>
<evidence type="ECO:0000256" key="1">
    <source>
        <dbReference type="SAM" id="MobiDB-lite"/>
    </source>
</evidence>
<name>A0A0D9NX94_METAN</name>
<organism evidence="2 3">
    <name type="scientific">Metarhizium anisopliae BRIP 53293</name>
    <dbReference type="NCBI Taxonomy" id="1291518"/>
    <lineage>
        <taxon>Eukaryota</taxon>
        <taxon>Fungi</taxon>
        <taxon>Dikarya</taxon>
        <taxon>Ascomycota</taxon>
        <taxon>Pezizomycotina</taxon>
        <taxon>Sordariomycetes</taxon>
        <taxon>Hypocreomycetidae</taxon>
        <taxon>Hypocreales</taxon>
        <taxon>Clavicipitaceae</taxon>
        <taxon>Metarhizium</taxon>
    </lineage>
</organism>
<feature type="region of interest" description="Disordered" evidence="1">
    <location>
        <begin position="261"/>
        <end position="282"/>
    </location>
</feature>